<dbReference type="Proteomes" id="UP000002640">
    <property type="component" value="Unassembled WGS sequence"/>
</dbReference>
<reference evidence="3 4" key="1">
    <citation type="journal article" date="2006" name="Science">
        <title>Phytophthora genome sequences uncover evolutionary origins and mechanisms of pathogenesis.</title>
        <authorList>
            <person name="Tyler B.M."/>
            <person name="Tripathy S."/>
            <person name="Zhang X."/>
            <person name="Dehal P."/>
            <person name="Jiang R.H."/>
            <person name="Aerts A."/>
            <person name="Arredondo F.D."/>
            <person name="Baxter L."/>
            <person name="Bensasson D."/>
            <person name="Beynon J.L."/>
            <person name="Chapman J."/>
            <person name="Damasceno C.M."/>
            <person name="Dorrance A.E."/>
            <person name="Dou D."/>
            <person name="Dickerman A.W."/>
            <person name="Dubchak I.L."/>
            <person name="Garbelotto M."/>
            <person name="Gijzen M."/>
            <person name="Gordon S.G."/>
            <person name="Govers F."/>
            <person name="Grunwald N.J."/>
            <person name="Huang W."/>
            <person name="Ivors K.L."/>
            <person name="Jones R.W."/>
            <person name="Kamoun S."/>
            <person name="Krampis K."/>
            <person name="Lamour K.H."/>
            <person name="Lee M.K."/>
            <person name="McDonald W.H."/>
            <person name="Medina M."/>
            <person name="Meijer H.J."/>
            <person name="Nordberg E.K."/>
            <person name="Maclean D.J."/>
            <person name="Ospina-Giraldo M.D."/>
            <person name="Morris P.F."/>
            <person name="Phuntumart V."/>
            <person name="Putnam N.H."/>
            <person name="Rash S."/>
            <person name="Rose J.K."/>
            <person name="Sakihama Y."/>
            <person name="Salamov A.A."/>
            <person name="Savidor A."/>
            <person name="Scheuring C.F."/>
            <person name="Smith B.M."/>
            <person name="Sobral B.W."/>
            <person name="Terry A."/>
            <person name="Torto-Alalibo T.A."/>
            <person name="Win J."/>
            <person name="Xu Z."/>
            <person name="Zhang H."/>
            <person name="Grigoriev I.V."/>
            <person name="Rokhsar D.S."/>
            <person name="Boore J.L."/>
        </authorList>
    </citation>
    <scope>NUCLEOTIDE SEQUENCE [LARGE SCALE GENOMIC DNA]</scope>
    <source>
        <strain evidence="3 4">P6497</strain>
    </source>
</reference>
<gene>
    <name evidence="3" type="ORF">PHYSODRAFT_250624</name>
</gene>
<dbReference type="AlphaFoldDB" id="G4ZVS3"/>
<keyword evidence="2" id="KW-0472">Membrane</keyword>
<dbReference type="GeneID" id="20638068"/>
<organism evidence="3 4">
    <name type="scientific">Phytophthora sojae (strain P6497)</name>
    <name type="common">Soybean stem and root rot agent</name>
    <name type="synonym">Phytophthora megasperma f. sp. glycines</name>
    <dbReference type="NCBI Taxonomy" id="1094619"/>
    <lineage>
        <taxon>Eukaryota</taxon>
        <taxon>Sar</taxon>
        <taxon>Stramenopiles</taxon>
        <taxon>Oomycota</taxon>
        <taxon>Peronosporomycetes</taxon>
        <taxon>Peronosporales</taxon>
        <taxon>Peronosporaceae</taxon>
        <taxon>Phytophthora</taxon>
    </lineage>
</organism>
<sequence>MAIPRKALLIIGVVVVLAIVGAIIGIVVTKGSSSSSASASDGTTGSGIASGSTSSTSTTTGSSSGNAKLSASKRSTGSGSSTITSDPTSAKYSLAAFAIGDWGTTTTQSSCCSRSANFNDYDINAEDVVANVMNQQAGKAEVAPKIVIGHGDNFAPRLLVTGSSLSKSQMLRPPAKLHADATT</sequence>
<evidence type="ECO:0000313" key="3">
    <source>
        <dbReference type="EMBL" id="EGZ11537.1"/>
    </source>
</evidence>
<keyword evidence="2" id="KW-0812">Transmembrane</keyword>
<dbReference type="EMBL" id="JH159157">
    <property type="protein sequence ID" value="EGZ11537.1"/>
    <property type="molecule type" value="Genomic_DNA"/>
</dbReference>
<dbReference type="RefSeq" id="XP_009531870.1">
    <property type="nucleotide sequence ID" value="XM_009533575.1"/>
</dbReference>
<keyword evidence="2" id="KW-1133">Transmembrane helix</keyword>
<dbReference type="InParanoid" id="G4ZVS3"/>
<protein>
    <submittedName>
        <fullName evidence="3">Uncharacterized protein</fullName>
    </submittedName>
</protein>
<keyword evidence="4" id="KW-1185">Reference proteome</keyword>
<proteinExistence type="predicted"/>
<evidence type="ECO:0000256" key="2">
    <source>
        <dbReference type="SAM" id="Phobius"/>
    </source>
</evidence>
<feature type="region of interest" description="Disordered" evidence="1">
    <location>
        <begin position="32"/>
        <end position="87"/>
    </location>
</feature>
<accession>G4ZVS3</accession>
<evidence type="ECO:0000313" key="4">
    <source>
        <dbReference type="Proteomes" id="UP000002640"/>
    </source>
</evidence>
<evidence type="ECO:0000256" key="1">
    <source>
        <dbReference type="SAM" id="MobiDB-lite"/>
    </source>
</evidence>
<dbReference type="OMA" id="ANVMNQQ"/>
<dbReference type="KEGG" id="psoj:PHYSODRAFT_250624"/>
<name>G4ZVS3_PHYSP</name>
<feature type="transmembrane region" description="Helical" evidence="2">
    <location>
        <begin position="7"/>
        <end position="28"/>
    </location>
</feature>